<organism evidence="3 4">
    <name type="scientific">Chlorobium phaeovibrioides</name>
    <dbReference type="NCBI Taxonomy" id="1094"/>
    <lineage>
        <taxon>Bacteria</taxon>
        <taxon>Pseudomonadati</taxon>
        <taxon>Chlorobiota</taxon>
        <taxon>Chlorobiia</taxon>
        <taxon>Chlorobiales</taxon>
        <taxon>Chlorobiaceae</taxon>
        <taxon>Chlorobium/Pelodictyon group</taxon>
        <taxon>Chlorobium</taxon>
    </lineage>
</organism>
<dbReference type="CDD" id="cd00009">
    <property type="entry name" value="AAA"/>
    <property type="match status" value="1"/>
</dbReference>
<dbReference type="RefSeq" id="WP_151419517.1">
    <property type="nucleotide sequence ID" value="NZ_VMRG01000001.1"/>
</dbReference>
<comment type="caution">
    <text evidence="3">The sequence shown here is derived from an EMBL/GenBank/DDBJ whole genome shotgun (WGS) entry which is preliminary data.</text>
</comment>
<evidence type="ECO:0000259" key="2">
    <source>
        <dbReference type="SMART" id="SM00382"/>
    </source>
</evidence>
<proteinExistence type="predicted"/>
<dbReference type="SMART" id="SM00382">
    <property type="entry name" value="AAA"/>
    <property type="match status" value="1"/>
</dbReference>
<dbReference type="Gene3D" id="3.40.50.300">
    <property type="entry name" value="P-loop containing nucleotide triphosphate hydrolases"/>
    <property type="match status" value="1"/>
</dbReference>
<dbReference type="Proteomes" id="UP000327458">
    <property type="component" value="Unassembled WGS sequence"/>
</dbReference>
<dbReference type="InterPro" id="IPR011704">
    <property type="entry name" value="ATPase_dyneun-rel_AAA"/>
</dbReference>
<evidence type="ECO:0000313" key="4">
    <source>
        <dbReference type="Proteomes" id="UP000327458"/>
    </source>
</evidence>
<reference evidence="3 4" key="1">
    <citation type="submission" date="2019-07" db="EMBL/GenBank/DDBJ databases">
        <title>Draft genome Sequence of Chlorobium phaeovibrioides sp. strain PhvTcv-s14, from the Phylum Chlorobi.</title>
        <authorList>
            <person name="Babenko V."/>
            <person name="Boldyreva D."/>
            <person name="Kanygina A."/>
            <person name="Selezneva O."/>
            <person name="Akopiyan T."/>
            <person name="Lunina O."/>
        </authorList>
    </citation>
    <scope>NUCLEOTIDE SEQUENCE [LARGE SCALE GENOMIC DNA]</scope>
    <source>
        <strain evidence="3 4">GrTcv12</strain>
    </source>
</reference>
<name>A0A5M8IBK4_CHLPH</name>
<evidence type="ECO:0000313" key="3">
    <source>
        <dbReference type="EMBL" id="KAA6232798.1"/>
    </source>
</evidence>
<dbReference type="PANTHER" id="PTHR37291">
    <property type="entry name" value="5-METHYLCYTOSINE-SPECIFIC RESTRICTION ENZYME B"/>
    <property type="match status" value="1"/>
</dbReference>
<dbReference type="InterPro" id="IPR003593">
    <property type="entry name" value="AAA+_ATPase"/>
</dbReference>
<accession>A0A5M8IBK4</accession>
<protein>
    <submittedName>
        <fullName evidence="3">AAA family ATPase</fullName>
    </submittedName>
</protein>
<sequence>MNSKPEGAGARACWFVGATYGGTDDQTPRFLQEGIWENGYQDKYLDAVKSIQVGDRIAIKSSYTRKHDLPFDSRGQTVSVMAIKAIGTVKENLGDGRTLKVDWKPFDPPREWYFYTNRSTVWRVLPGDWTTDALIGFTFEEKAQDINRFRNAPYWRERFGDSAVDKRRFNWTRFYEAVAEKLLTFRNRRDELIAGIHLIASKVDGLSNLQDQFADGSSGPLKDICPFTAMGIFNRGITDANRKAIASELANLLGVSEPVPDSFEGIPILNNQKSWFFGFDNKRQPDDIETLWEVFAQAIAFAESDDAEARSAFVSAYDNATQRYGVGWNLTMGLYWIRPWNFPTLDGQSQRYISKKLNIQIGMNGPKGRCNATDYLAVLDTLEARFQEDAYPVHSFPELSLAAWLFKDSGTSAHPNATDPDAQDDEADATSEAEVTAAPIEPYSVDDILTDGCFIAREKLQKILERLRTKKNLILQGPPGTGKTWLAKRLAFALMGQRDDSKVRAVQFHPNLSYEDFIRGWRPVGDGKLTLVDGPFVEMMKAAAKDPTARHVVVIEEINRGNPAQIFGEMLTLLEVDKRTPNEALELSYKRSDGERVFIPDNLYVIGTMNIADRSLALVDLALRRRFAFIDLEPTLGKPWHDWVQSQCGIDSEILVEIEKRLIALNSEISADTGLGPQFRVGHSYVTPPFGIPISDAREWFRQVVDTEIGPLLDEYWFDALEKSRKARERLLEGF</sequence>
<dbReference type="InterPro" id="IPR052934">
    <property type="entry name" value="Methyl-DNA_Rec/Restrict_Enz"/>
</dbReference>
<dbReference type="Pfam" id="PF07728">
    <property type="entry name" value="AAA_5"/>
    <property type="match status" value="1"/>
</dbReference>
<feature type="compositionally biased region" description="Acidic residues" evidence="1">
    <location>
        <begin position="421"/>
        <end position="431"/>
    </location>
</feature>
<dbReference type="AlphaFoldDB" id="A0A5M8IBK4"/>
<evidence type="ECO:0000256" key="1">
    <source>
        <dbReference type="SAM" id="MobiDB-lite"/>
    </source>
</evidence>
<dbReference type="GO" id="GO:0016887">
    <property type="term" value="F:ATP hydrolysis activity"/>
    <property type="evidence" value="ECO:0007669"/>
    <property type="project" value="InterPro"/>
</dbReference>
<feature type="region of interest" description="Disordered" evidence="1">
    <location>
        <begin position="412"/>
        <end position="436"/>
    </location>
</feature>
<dbReference type="GO" id="GO:0005524">
    <property type="term" value="F:ATP binding"/>
    <property type="evidence" value="ECO:0007669"/>
    <property type="project" value="InterPro"/>
</dbReference>
<gene>
    <name evidence="3" type="ORF">FP507_06795</name>
</gene>
<dbReference type="InterPro" id="IPR027417">
    <property type="entry name" value="P-loop_NTPase"/>
</dbReference>
<dbReference type="EMBL" id="VMRG01000001">
    <property type="protein sequence ID" value="KAA6232798.1"/>
    <property type="molecule type" value="Genomic_DNA"/>
</dbReference>
<dbReference type="PANTHER" id="PTHR37291:SF1">
    <property type="entry name" value="TYPE IV METHYL-DIRECTED RESTRICTION ENZYME ECOKMCRB SUBUNIT"/>
    <property type="match status" value="1"/>
</dbReference>
<feature type="domain" description="AAA+ ATPase" evidence="2">
    <location>
        <begin position="469"/>
        <end position="633"/>
    </location>
</feature>
<dbReference type="SUPFAM" id="SSF52540">
    <property type="entry name" value="P-loop containing nucleoside triphosphate hydrolases"/>
    <property type="match status" value="1"/>
</dbReference>